<evidence type="ECO:0000256" key="10">
    <source>
        <dbReference type="SAM" id="SignalP"/>
    </source>
</evidence>
<evidence type="ECO:0000256" key="1">
    <source>
        <dbReference type="ARBA" id="ARBA00004609"/>
    </source>
</evidence>
<dbReference type="Proteomes" id="UP000515152">
    <property type="component" value="Chromosome 19"/>
</dbReference>
<keyword evidence="2" id="KW-1003">Cell membrane</keyword>
<keyword evidence="7" id="KW-0325">Glycoprotein</keyword>
<name>A0A8M1KRJ1_CLUHA</name>
<dbReference type="GO" id="GO:0098552">
    <property type="term" value="C:side of membrane"/>
    <property type="evidence" value="ECO:0007669"/>
    <property type="project" value="UniProtKB-KW"/>
</dbReference>
<evidence type="ECO:0000256" key="9">
    <source>
        <dbReference type="ARBA" id="ARBA00029446"/>
    </source>
</evidence>
<dbReference type="GO" id="GO:0005886">
    <property type="term" value="C:plasma membrane"/>
    <property type="evidence" value="ECO:0007669"/>
    <property type="project" value="UniProtKB-SubCell"/>
</dbReference>
<evidence type="ECO:0000256" key="5">
    <source>
        <dbReference type="ARBA" id="ARBA00023136"/>
    </source>
</evidence>
<evidence type="ECO:0000256" key="8">
    <source>
        <dbReference type="ARBA" id="ARBA00023288"/>
    </source>
</evidence>
<feature type="signal peptide" evidence="10">
    <location>
        <begin position="1"/>
        <end position="18"/>
    </location>
</feature>
<dbReference type="InterPro" id="IPR046354">
    <property type="entry name" value="SPACA4/Bouncer"/>
</dbReference>
<keyword evidence="6" id="KW-1015">Disulfide bond</keyword>
<reference evidence="13" key="1">
    <citation type="submission" date="2025-08" db="UniProtKB">
        <authorList>
            <consortium name="RefSeq"/>
        </authorList>
    </citation>
    <scope>IDENTIFICATION</scope>
</reference>
<evidence type="ECO:0000313" key="12">
    <source>
        <dbReference type="Proteomes" id="UP000515152"/>
    </source>
</evidence>
<keyword evidence="8" id="KW-0449">Lipoprotein</keyword>
<organism evidence="12 13">
    <name type="scientific">Clupea harengus</name>
    <name type="common">Atlantic herring</name>
    <dbReference type="NCBI Taxonomy" id="7950"/>
    <lineage>
        <taxon>Eukaryota</taxon>
        <taxon>Metazoa</taxon>
        <taxon>Chordata</taxon>
        <taxon>Craniata</taxon>
        <taxon>Vertebrata</taxon>
        <taxon>Euteleostomi</taxon>
        <taxon>Actinopterygii</taxon>
        <taxon>Neopterygii</taxon>
        <taxon>Teleostei</taxon>
        <taxon>Clupei</taxon>
        <taxon>Clupeiformes</taxon>
        <taxon>Clupeoidei</taxon>
        <taxon>Clupeidae</taxon>
        <taxon>Clupea</taxon>
    </lineage>
</organism>
<dbReference type="PANTHER" id="PTHR47613">
    <property type="entry name" value="SPERM ACROSOME MEMBRANE-ASSOCIATED PROTEIN 4"/>
    <property type="match status" value="1"/>
</dbReference>
<dbReference type="CDD" id="cd00117">
    <property type="entry name" value="TFP"/>
    <property type="match status" value="1"/>
</dbReference>
<dbReference type="SUPFAM" id="SSF57302">
    <property type="entry name" value="Snake toxin-like"/>
    <property type="match status" value="1"/>
</dbReference>
<evidence type="ECO:0000256" key="6">
    <source>
        <dbReference type="ARBA" id="ARBA00023157"/>
    </source>
</evidence>
<evidence type="ECO:0000259" key="11">
    <source>
        <dbReference type="Pfam" id="PF00021"/>
    </source>
</evidence>
<proteinExistence type="inferred from homology"/>
<evidence type="ECO:0000256" key="2">
    <source>
        <dbReference type="ARBA" id="ARBA00022475"/>
    </source>
</evidence>
<dbReference type="OrthoDB" id="8835233at2759"/>
<feature type="chain" id="PRO_5035458019" evidence="10">
    <location>
        <begin position="19"/>
        <end position="127"/>
    </location>
</feature>
<keyword evidence="12" id="KW-1185">Reference proteome</keyword>
<dbReference type="Pfam" id="PF00021">
    <property type="entry name" value="UPAR_LY6"/>
    <property type="match status" value="1"/>
</dbReference>
<feature type="domain" description="UPAR/Ly6" evidence="11">
    <location>
        <begin position="20"/>
        <end position="101"/>
    </location>
</feature>
<evidence type="ECO:0000313" key="13">
    <source>
        <dbReference type="RefSeq" id="XP_042566676.1"/>
    </source>
</evidence>
<comment type="similarity">
    <text evidence="9">Belongs to the SPACA4/bouncer family.</text>
</comment>
<dbReference type="AlphaFoldDB" id="A0A8M1KRJ1"/>
<dbReference type="InterPro" id="IPR016054">
    <property type="entry name" value="LY6_UPA_recep-like"/>
</dbReference>
<dbReference type="InterPro" id="IPR045860">
    <property type="entry name" value="Snake_toxin-like_sf"/>
</dbReference>
<dbReference type="RefSeq" id="XP_042566676.1">
    <property type="nucleotide sequence ID" value="XM_042710742.1"/>
</dbReference>
<keyword evidence="3" id="KW-0336">GPI-anchor</keyword>
<evidence type="ECO:0000256" key="7">
    <source>
        <dbReference type="ARBA" id="ARBA00023180"/>
    </source>
</evidence>
<dbReference type="GO" id="GO:0035036">
    <property type="term" value="P:sperm-egg recognition"/>
    <property type="evidence" value="ECO:0007669"/>
    <property type="project" value="TreeGrafter"/>
</dbReference>
<dbReference type="PANTHER" id="PTHR47613:SF1">
    <property type="entry name" value="SPERM ACROSOME MEMBRANE-ASSOCIATED PROTEIN 4"/>
    <property type="match status" value="1"/>
</dbReference>
<accession>A0A8M1KRJ1</accession>
<sequence length="127" mass="12965">MAKVLWAIIAVAACIVMAESLKCKTCSVGLLGSCLQSSEQNCTGSEDRCFTGKAEFDVSGALSFETSGCLASSSCVNSTGTILGVGFTITRTCCSTDLCNAASTTHLPITTALSAALLVSVWASGMF</sequence>
<dbReference type="Gene3D" id="2.10.60.10">
    <property type="entry name" value="CD59"/>
    <property type="match status" value="1"/>
</dbReference>
<comment type="subcellular location">
    <subcellularLocation>
        <location evidence="1">Cell membrane</location>
        <topology evidence="1">Lipid-anchor</topology>
        <topology evidence="1">GPI-anchor</topology>
    </subcellularLocation>
</comment>
<keyword evidence="5" id="KW-0472">Membrane</keyword>
<evidence type="ECO:0000256" key="3">
    <source>
        <dbReference type="ARBA" id="ARBA00022622"/>
    </source>
</evidence>
<dbReference type="KEGG" id="char:122133825"/>
<keyword evidence="4 10" id="KW-0732">Signal</keyword>
<dbReference type="GeneID" id="122133825"/>
<gene>
    <name evidence="13" type="primary">lye</name>
</gene>
<protein>
    <submittedName>
        <fullName evidence="13">Lymphocyte antigen-6, epidermis</fullName>
    </submittedName>
</protein>
<evidence type="ECO:0000256" key="4">
    <source>
        <dbReference type="ARBA" id="ARBA00022729"/>
    </source>
</evidence>